<comment type="similarity">
    <text evidence="2">Belongs to the SAP domain-containing ribonucleoprotein family.</text>
</comment>
<dbReference type="EMBL" id="JALJOT010000006">
    <property type="protein sequence ID" value="KAK9909753.1"/>
    <property type="molecule type" value="Genomic_DNA"/>
</dbReference>
<accession>A0ABR2YRQ6</accession>
<dbReference type="SUPFAM" id="SSF68906">
    <property type="entry name" value="SAP domain"/>
    <property type="match status" value="1"/>
</dbReference>
<feature type="region of interest" description="Disordered" evidence="3">
    <location>
        <begin position="185"/>
        <end position="214"/>
    </location>
</feature>
<evidence type="ECO:0000256" key="3">
    <source>
        <dbReference type="SAM" id="MobiDB-lite"/>
    </source>
</evidence>
<dbReference type="Proteomes" id="UP001491310">
    <property type="component" value="Unassembled WGS sequence"/>
</dbReference>
<evidence type="ECO:0000256" key="2">
    <source>
        <dbReference type="ARBA" id="ARBA00046328"/>
    </source>
</evidence>
<evidence type="ECO:0000259" key="4">
    <source>
        <dbReference type="PROSITE" id="PS50800"/>
    </source>
</evidence>
<dbReference type="InterPro" id="IPR003034">
    <property type="entry name" value="SAP_dom"/>
</dbReference>
<evidence type="ECO:0000313" key="6">
    <source>
        <dbReference type="Proteomes" id="UP001491310"/>
    </source>
</evidence>
<dbReference type="InterPro" id="IPR040746">
    <property type="entry name" value="THO1_MOS11_C"/>
</dbReference>
<keyword evidence="6" id="KW-1185">Reference proteome</keyword>
<feature type="compositionally biased region" description="Low complexity" evidence="3">
    <location>
        <begin position="191"/>
        <end position="212"/>
    </location>
</feature>
<dbReference type="PANTHER" id="PTHR46551:SF1">
    <property type="entry name" value="SAP DOMAIN-CONTAINING RIBONUCLEOPROTEIN"/>
    <property type="match status" value="1"/>
</dbReference>
<keyword evidence="1" id="KW-0597">Phosphoprotein</keyword>
<dbReference type="Pfam" id="PF18592">
    <property type="entry name" value="Tho1_MOS11_C"/>
    <property type="match status" value="2"/>
</dbReference>
<proteinExistence type="inferred from homology"/>
<name>A0ABR2YRQ6_9CHLO</name>
<feature type="domain" description="SAP" evidence="4">
    <location>
        <begin position="1"/>
        <end position="32"/>
    </location>
</feature>
<feature type="compositionally biased region" description="Basic and acidic residues" evidence="3">
    <location>
        <begin position="1"/>
        <end position="15"/>
    </location>
</feature>
<dbReference type="PROSITE" id="PS50800">
    <property type="entry name" value="SAP"/>
    <property type="match status" value="1"/>
</dbReference>
<dbReference type="InterPro" id="IPR052240">
    <property type="entry name" value="SAP_domain_ribonucleoprotein"/>
</dbReference>
<protein>
    <recommendedName>
        <fullName evidence="4">SAP domain-containing protein</fullName>
    </recommendedName>
</protein>
<dbReference type="Pfam" id="PF02037">
    <property type="entry name" value="SAP"/>
    <property type="match status" value="1"/>
</dbReference>
<reference evidence="5 6" key="1">
    <citation type="journal article" date="2024" name="Nat. Commun.">
        <title>Phylogenomics reveals the evolutionary origins of lichenization in chlorophyte algae.</title>
        <authorList>
            <person name="Puginier C."/>
            <person name="Libourel C."/>
            <person name="Otte J."/>
            <person name="Skaloud P."/>
            <person name="Haon M."/>
            <person name="Grisel S."/>
            <person name="Petersen M."/>
            <person name="Berrin J.G."/>
            <person name="Delaux P.M."/>
            <person name="Dal Grande F."/>
            <person name="Keller J."/>
        </authorList>
    </citation>
    <scope>NUCLEOTIDE SEQUENCE [LARGE SCALE GENOMIC DNA]</scope>
    <source>
        <strain evidence="5 6">SAG 216-7</strain>
    </source>
</reference>
<evidence type="ECO:0000256" key="1">
    <source>
        <dbReference type="ARBA" id="ARBA00022553"/>
    </source>
</evidence>
<dbReference type="PANTHER" id="PTHR46551">
    <property type="entry name" value="SAP DOMAIN-CONTAINING RIBONUCLEOPROTEIN"/>
    <property type="match status" value="1"/>
</dbReference>
<evidence type="ECO:0000313" key="5">
    <source>
        <dbReference type="EMBL" id="KAK9909753.1"/>
    </source>
</evidence>
<feature type="compositionally biased region" description="Polar residues" evidence="3">
    <location>
        <begin position="46"/>
        <end position="57"/>
    </location>
</feature>
<sequence>MKVQELRDELEKRSLDTSGLKATLIERLEEAMKADTAAEPAAEPISTATLTNGSDSAQPAIEAPVEEKTHDASAEAAAQAGKIVFEDSNAAELEKRKARAARFGVPLNTSEDEKKDSRAQRFGITEKPGPEKRKASEPISSKKAASLEELAALLEKKKARAARFNVPLVTTSKEETLRLKSRAERFKDQLSSAPVAKAPSAKDTPQSAAAAEFEAKKKARAERFKVAA</sequence>
<feature type="region of interest" description="Disordered" evidence="3">
    <location>
        <begin position="33"/>
        <end position="76"/>
    </location>
</feature>
<dbReference type="Gene3D" id="1.10.720.30">
    <property type="entry name" value="SAP domain"/>
    <property type="match status" value="1"/>
</dbReference>
<dbReference type="SMART" id="SM00513">
    <property type="entry name" value="SAP"/>
    <property type="match status" value="1"/>
</dbReference>
<feature type="region of interest" description="Disordered" evidence="3">
    <location>
        <begin position="108"/>
        <end position="142"/>
    </location>
</feature>
<comment type="caution">
    <text evidence="5">The sequence shown here is derived from an EMBL/GenBank/DDBJ whole genome shotgun (WGS) entry which is preliminary data.</text>
</comment>
<dbReference type="InterPro" id="IPR036361">
    <property type="entry name" value="SAP_dom_sf"/>
</dbReference>
<feature type="region of interest" description="Disordered" evidence="3">
    <location>
        <begin position="1"/>
        <end position="20"/>
    </location>
</feature>
<gene>
    <name evidence="5" type="ORF">WJX75_006961</name>
</gene>
<organism evidence="5 6">
    <name type="scientific">Coccomyxa subellipsoidea</name>
    <dbReference type="NCBI Taxonomy" id="248742"/>
    <lineage>
        <taxon>Eukaryota</taxon>
        <taxon>Viridiplantae</taxon>
        <taxon>Chlorophyta</taxon>
        <taxon>core chlorophytes</taxon>
        <taxon>Trebouxiophyceae</taxon>
        <taxon>Trebouxiophyceae incertae sedis</taxon>
        <taxon>Coccomyxaceae</taxon>
        <taxon>Coccomyxa</taxon>
    </lineage>
</organism>